<protein>
    <submittedName>
        <fullName evidence="1">Uncharacterized protein</fullName>
    </submittedName>
</protein>
<keyword evidence="2" id="KW-1185">Reference proteome</keyword>
<accession>A0A1H4BW61</accession>
<organism evidence="1 2">
    <name type="scientific">Arachidicoccus rhizosphaerae</name>
    <dbReference type="NCBI Taxonomy" id="551991"/>
    <lineage>
        <taxon>Bacteria</taxon>
        <taxon>Pseudomonadati</taxon>
        <taxon>Bacteroidota</taxon>
        <taxon>Chitinophagia</taxon>
        <taxon>Chitinophagales</taxon>
        <taxon>Chitinophagaceae</taxon>
        <taxon>Arachidicoccus</taxon>
    </lineage>
</organism>
<gene>
    <name evidence="1" type="ORF">SAMN05192529_1251</name>
</gene>
<evidence type="ECO:0000313" key="1">
    <source>
        <dbReference type="EMBL" id="SEA52339.1"/>
    </source>
</evidence>
<dbReference type="AlphaFoldDB" id="A0A1H4BW61"/>
<reference evidence="1 2" key="1">
    <citation type="submission" date="2016-10" db="EMBL/GenBank/DDBJ databases">
        <authorList>
            <person name="de Groot N.N."/>
        </authorList>
    </citation>
    <scope>NUCLEOTIDE SEQUENCE [LARGE SCALE GENOMIC DNA]</scope>
    <source>
        <strain evidence="1 2">Vu-144</strain>
    </source>
</reference>
<dbReference type="STRING" id="551991.SAMN05192529_1251"/>
<sequence length="137" mass="14372">MFKKTFFIKFKCGLIYFYRSILLLILLTGSLSICKAQTLSGELNPVAGIDYVYMLSGSYSGAVWSVTNGTVISSSSTQATIRFNQPSGGAESYGSAHISVANPSPVASLDVTVSAGLSSASLEAYPSTTTPGHTVEL</sequence>
<feature type="non-terminal residue" evidence="1">
    <location>
        <position position="137"/>
    </location>
</feature>
<proteinExistence type="predicted"/>
<dbReference type="Proteomes" id="UP000199041">
    <property type="component" value="Unassembled WGS sequence"/>
</dbReference>
<name>A0A1H4BW61_9BACT</name>
<dbReference type="EMBL" id="FNQY01000025">
    <property type="protein sequence ID" value="SEA52339.1"/>
    <property type="molecule type" value="Genomic_DNA"/>
</dbReference>
<evidence type="ECO:0000313" key="2">
    <source>
        <dbReference type="Proteomes" id="UP000199041"/>
    </source>
</evidence>